<evidence type="ECO:0008006" key="5">
    <source>
        <dbReference type="Google" id="ProtNLM"/>
    </source>
</evidence>
<evidence type="ECO:0000256" key="2">
    <source>
        <dbReference type="SAM" id="SignalP"/>
    </source>
</evidence>
<evidence type="ECO:0000313" key="4">
    <source>
        <dbReference type="Proteomes" id="UP000309389"/>
    </source>
</evidence>
<accession>A0A4T3F005</accession>
<proteinExistence type="predicted"/>
<dbReference type="PROSITE" id="PS51257">
    <property type="entry name" value="PROKAR_LIPOPROTEIN"/>
    <property type="match status" value="1"/>
</dbReference>
<dbReference type="OrthoDB" id="5489750at2"/>
<comment type="caution">
    <text evidence="3">The sequence shown here is derived from an EMBL/GenBank/DDBJ whole genome shotgun (WGS) entry which is preliminary data.</text>
</comment>
<sequence length="152" mass="15780">MKAPTTITITSFAAALLLTACSGSEPDAALPGNAQDDQPFAGIGPDEKVEMTGTEPFWNAEAVNGTLTYSTPEDMAGTTIAVTRFAGRGGLSFSGELDGKPLDVAVTPGTCSDGMSDRTYPLTVTLQLGDEQRNGCGWTDAQPFTDPVTGRE</sequence>
<evidence type="ECO:0000256" key="1">
    <source>
        <dbReference type="SAM" id="MobiDB-lite"/>
    </source>
</evidence>
<keyword evidence="4" id="KW-1185">Reference proteome</keyword>
<dbReference type="RefSeq" id="WP_136694231.1">
    <property type="nucleotide sequence ID" value="NZ_SSHH01000003.1"/>
</dbReference>
<keyword evidence="2" id="KW-0732">Signal</keyword>
<gene>
    <name evidence="3" type="ORF">E5222_13155</name>
</gene>
<reference evidence="3 4" key="1">
    <citation type="submission" date="2019-04" db="EMBL/GenBank/DDBJ databases">
        <title>Altererythrobacter aquimixticola sp. nov., isolated from sediment of junction between the ocean and a freshwater spring.</title>
        <authorList>
            <person name="Yoon J.-H."/>
        </authorList>
    </citation>
    <scope>NUCLEOTIDE SEQUENCE [LARGE SCALE GENOMIC DNA]</scope>
    <source>
        <strain evidence="3 4">SSKS-13</strain>
    </source>
</reference>
<dbReference type="EMBL" id="SSHH01000003">
    <property type="protein sequence ID" value="TIX49754.1"/>
    <property type="molecule type" value="Genomic_DNA"/>
</dbReference>
<organism evidence="3 4">
    <name type="scientific">Alteraurantiacibacter aquimixticola</name>
    <dbReference type="NCBI Taxonomy" id="2489173"/>
    <lineage>
        <taxon>Bacteria</taxon>
        <taxon>Pseudomonadati</taxon>
        <taxon>Pseudomonadota</taxon>
        <taxon>Alphaproteobacteria</taxon>
        <taxon>Sphingomonadales</taxon>
        <taxon>Erythrobacteraceae</taxon>
        <taxon>Alteraurantiacibacter</taxon>
    </lineage>
</organism>
<evidence type="ECO:0000313" key="3">
    <source>
        <dbReference type="EMBL" id="TIX49754.1"/>
    </source>
</evidence>
<feature type="region of interest" description="Disordered" evidence="1">
    <location>
        <begin position="132"/>
        <end position="152"/>
    </location>
</feature>
<protein>
    <recommendedName>
        <fullName evidence="5">Lipoprotein</fullName>
    </recommendedName>
</protein>
<dbReference type="Proteomes" id="UP000309389">
    <property type="component" value="Unassembled WGS sequence"/>
</dbReference>
<dbReference type="AlphaFoldDB" id="A0A4T3F005"/>
<name>A0A4T3F005_9SPHN</name>
<feature type="chain" id="PRO_5020703982" description="Lipoprotein" evidence="2">
    <location>
        <begin position="21"/>
        <end position="152"/>
    </location>
</feature>
<feature type="signal peptide" evidence="2">
    <location>
        <begin position="1"/>
        <end position="20"/>
    </location>
</feature>